<evidence type="ECO:0000313" key="1">
    <source>
        <dbReference type="EMBL" id="KAA9242215.1"/>
    </source>
</evidence>
<dbReference type="RefSeq" id="WP_070559770.1">
    <property type="nucleotide sequence ID" value="NZ_VYVN01000002.1"/>
</dbReference>
<dbReference type="GeneID" id="86859247"/>
<dbReference type="GO" id="GO:0015031">
    <property type="term" value="P:protein transport"/>
    <property type="evidence" value="ECO:0007669"/>
    <property type="project" value="InterPro"/>
</dbReference>
<dbReference type="Pfam" id="PF15432">
    <property type="entry name" value="Sec-ASP3"/>
    <property type="match status" value="1"/>
</dbReference>
<gene>
    <name evidence="1" type="primary">asp3</name>
    <name evidence="1" type="ORF">F6I34_01820</name>
</gene>
<dbReference type="AlphaFoldDB" id="A0A5N1BQ38"/>
<evidence type="ECO:0000313" key="2">
    <source>
        <dbReference type="Proteomes" id="UP000326476"/>
    </source>
</evidence>
<dbReference type="EMBL" id="VYVN01000002">
    <property type="protein sequence ID" value="KAA9242215.1"/>
    <property type="molecule type" value="Genomic_DNA"/>
</dbReference>
<sequence>MKDYYIVRWGLMNDDIFSHGSQIEWLSPDRVSFKNSMVHSGIVINKWSSEKTYGLYFSSPKLPLLTSDKTYFLKFIGQVEPNNSIMFTVEFFDYYGESLQKDFIRSCDDSFTVPDNYGNYTISLVHAGCRSINFKRLIISEVLLDKVMSKDTLLIENNYDFNHLLFVEPGIGSIQEEVNKLQQIDLIKSHTNLLASELLNAQLYLSEEALSGVETFIGSSSAKHYYFIGYGPISNLAAKYYAQLYPNSQALITNDHLEHFQYQKIAQQSGLDEGIVQWLQTIARVSRPNIKCYYKNKQSDGLLVGSRLLDYHKNLLKLDWQEIS</sequence>
<name>A0A5N1BQ38_9LACT</name>
<dbReference type="Proteomes" id="UP000326476">
    <property type="component" value="Unassembled WGS sequence"/>
</dbReference>
<keyword evidence="2" id="KW-1185">Reference proteome</keyword>
<proteinExistence type="predicted"/>
<dbReference type="NCBIfam" id="TIGR03711">
    <property type="entry name" value="acc_sec_asp3"/>
    <property type="match status" value="1"/>
</dbReference>
<dbReference type="InterPro" id="IPR022259">
    <property type="entry name" value="Acessory_Sec_prot_Asp3"/>
</dbReference>
<protein>
    <submittedName>
        <fullName evidence="1">Accessory Sec system protein Asp3</fullName>
    </submittedName>
</protein>
<comment type="caution">
    <text evidence="1">The sequence shown here is derived from an EMBL/GenBank/DDBJ whole genome shotgun (WGS) entry which is preliminary data.</text>
</comment>
<organism evidence="1 2">
    <name type="scientific">Aerococcus tenax</name>
    <dbReference type="NCBI Taxonomy" id="3078812"/>
    <lineage>
        <taxon>Bacteria</taxon>
        <taxon>Bacillati</taxon>
        <taxon>Bacillota</taxon>
        <taxon>Bacilli</taxon>
        <taxon>Lactobacillales</taxon>
        <taxon>Aerococcaceae</taxon>
        <taxon>Aerococcus</taxon>
    </lineage>
</organism>
<reference evidence="2" key="1">
    <citation type="submission" date="2019-09" db="EMBL/GenBank/DDBJ databases">
        <title>Draft genome sequence assemblies of isolates from the urinary tract.</title>
        <authorList>
            <person name="Mores C.R."/>
            <person name="Putonti C."/>
            <person name="Wolfe A.J."/>
        </authorList>
    </citation>
    <scope>NUCLEOTIDE SEQUENCE [LARGE SCALE GENOMIC DNA]</scope>
    <source>
        <strain evidence="2">UMB8614</strain>
    </source>
</reference>
<accession>A0A5N1BQ38</accession>